<dbReference type="OrthoDB" id="543859at2759"/>
<dbReference type="EMBL" id="CAJPVJ010009160">
    <property type="protein sequence ID" value="CAG2172402.1"/>
    <property type="molecule type" value="Genomic_DNA"/>
</dbReference>
<evidence type="ECO:0000256" key="1">
    <source>
        <dbReference type="SAM" id="Phobius"/>
    </source>
</evidence>
<feature type="transmembrane region" description="Helical" evidence="1">
    <location>
        <begin position="162"/>
        <end position="184"/>
    </location>
</feature>
<feature type="transmembrane region" description="Helical" evidence="1">
    <location>
        <begin position="234"/>
        <end position="257"/>
    </location>
</feature>
<sequence length="473" mass="52281">LVEESLAYLGIDEAVWQKSNNNNYYNISFAVDLEDSDAVIQYFKSRGVGSKMGSSIGENGEKDTMRKLSNFKALQSSFLKSVTARLTVAQVVDNVRSGASLTFDFVCYLIFASWIAAMGLLDNSVVSLVASMLVSPMMGPVMAMTFGTIIKDGSLRRLGFRNLGVCFAITILFGYFFGIIALNFTKHWNGDQEWPTNMMRERGLPRVAWVGTLVAFPSGCAVAISLLSGNEASLVGVAISVSLLPPAVNAGLLWAFATLKTLYSIGESPEDKCYYSLGNLTKPRCYNNMRPSLRPEEFYIPFHNDNIAIETAILGAYSLILSLINITNIFIGALILLKIKEIAPLSTMSPNTRRFFQEDIKLVEESLAYLGIDEAVWQKSNNNNYYNISFAVDLEDSDAVIQYFKSRGVGSKMGSSIGIIPFSLYCYEEESDPLDEIELNENGEKDTMRKLSNFKALQSSFLKSVTARLTVAQ</sequence>
<dbReference type="PANTHER" id="PTHR20992">
    <property type="entry name" value="AT15442P-RELATED"/>
    <property type="match status" value="1"/>
</dbReference>
<dbReference type="InterPro" id="IPR005240">
    <property type="entry name" value="DUF389"/>
</dbReference>
<proteinExistence type="predicted"/>
<dbReference type="Pfam" id="PF04087">
    <property type="entry name" value="DUF389"/>
    <property type="match status" value="1"/>
</dbReference>
<evidence type="ECO:0008006" key="4">
    <source>
        <dbReference type="Google" id="ProtNLM"/>
    </source>
</evidence>
<accession>A0A7R9M8W1</accession>
<feature type="non-terminal residue" evidence="2">
    <location>
        <position position="1"/>
    </location>
</feature>
<evidence type="ECO:0000313" key="3">
    <source>
        <dbReference type="Proteomes" id="UP000728032"/>
    </source>
</evidence>
<organism evidence="2">
    <name type="scientific">Oppiella nova</name>
    <dbReference type="NCBI Taxonomy" id="334625"/>
    <lineage>
        <taxon>Eukaryota</taxon>
        <taxon>Metazoa</taxon>
        <taxon>Ecdysozoa</taxon>
        <taxon>Arthropoda</taxon>
        <taxon>Chelicerata</taxon>
        <taxon>Arachnida</taxon>
        <taxon>Acari</taxon>
        <taxon>Acariformes</taxon>
        <taxon>Sarcoptiformes</taxon>
        <taxon>Oribatida</taxon>
        <taxon>Brachypylina</taxon>
        <taxon>Oppioidea</taxon>
        <taxon>Oppiidae</taxon>
        <taxon>Oppiella</taxon>
    </lineage>
</organism>
<feature type="transmembrane region" description="Helical" evidence="1">
    <location>
        <begin position="204"/>
        <end position="227"/>
    </location>
</feature>
<keyword evidence="3" id="KW-1185">Reference proteome</keyword>
<feature type="non-terminal residue" evidence="2">
    <location>
        <position position="473"/>
    </location>
</feature>
<keyword evidence="1" id="KW-0472">Membrane</keyword>
<gene>
    <name evidence="2" type="ORF">ONB1V03_LOCUS11859</name>
</gene>
<reference evidence="2" key="1">
    <citation type="submission" date="2020-11" db="EMBL/GenBank/DDBJ databases">
        <authorList>
            <person name="Tran Van P."/>
        </authorList>
    </citation>
    <scope>NUCLEOTIDE SEQUENCE</scope>
</reference>
<dbReference type="PANTHER" id="PTHR20992:SF9">
    <property type="entry name" value="AT15442P-RELATED"/>
    <property type="match status" value="1"/>
</dbReference>
<dbReference type="Proteomes" id="UP000728032">
    <property type="component" value="Unassembled WGS sequence"/>
</dbReference>
<feature type="transmembrane region" description="Helical" evidence="1">
    <location>
        <begin position="101"/>
        <end position="121"/>
    </location>
</feature>
<protein>
    <recommendedName>
        <fullName evidence="4">DUF389 domain-containing protein</fullName>
    </recommendedName>
</protein>
<feature type="transmembrane region" description="Helical" evidence="1">
    <location>
        <begin position="127"/>
        <end position="150"/>
    </location>
</feature>
<name>A0A7R9M8W1_9ACAR</name>
<keyword evidence="1" id="KW-1133">Transmembrane helix</keyword>
<dbReference type="EMBL" id="OC923985">
    <property type="protein sequence ID" value="CAD7655215.1"/>
    <property type="molecule type" value="Genomic_DNA"/>
</dbReference>
<dbReference type="AlphaFoldDB" id="A0A7R9M8W1"/>
<keyword evidence="1" id="KW-0812">Transmembrane</keyword>
<feature type="transmembrane region" description="Helical" evidence="1">
    <location>
        <begin position="312"/>
        <end position="337"/>
    </location>
</feature>
<evidence type="ECO:0000313" key="2">
    <source>
        <dbReference type="EMBL" id="CAD7655215.1"/>
    </source>
</evidence>